<dbReference type="SUPFAM" id="SSF50242">
    <property type="entry name" value="TIMP-like"/>
    <property type="match status" value="1"/>
</dbReference>
<comment type="subcellular location">
    <subcellularLocation>
        <location evidence="1">Secreted</location>
    </subcellularLocation>
</comment>
<evidence type="ECO:0000256" key="2">
    <source>
        <dbReference type="ARBA" id="ARBA00022525"/>
    </source>
</evidence>
<comment type="caution">
    <text evidence="3">The sequence shown here is derived from an EMBL/GenBank/DDBJ whole genome shotgun (WGS) entry which is preliminary data.</text>
</comment>
<evidence type="ECO:0000313" key="4">
    <source>
        <dbReference type="Proteomes" id="UP000580250"/>
    </source>
</evidence>
<dbReference type="InterPro" id="IPR001820">
    <property type="entry name" value="TIMP"/>
</dbReference>
<accession>A0A6V7TP85</accession>
<organism evidence="3 4">
    <name type="scientific">Meloidogyne enterolobii</name>
    <name type="common">Root-knot nematode worm</name>
    <name type="synonym">Meloidogyne mayaguensis</name>
    <dbReference type="NCBI Taxonomy" id="390850"/>
    <lineage>
        <taxon>Eukaryota</taxon>
        <taxon>Metazoa</taxon>
        <taxon>Ecdysozoa</taxon>
        <taxon>Nematoda</taxon>
        <taxon>Chromadorea</taxon>
        <taxon>Rhabditida</taxon>
        <taxon>Tylenchina</taxon>
        <taxon>Tylenchomorpha</taxon>
        <taxon>Tylenchoidea</taxon>
        <taxon>Meloidogynidae</taxon>
        <taxon>Meloidogyninae</taxon>
        <taxon>Meloidogyne</taxon>
    </lineage>
</organism>
<dbReference type="EMBL" id="CAJEWN010000004">
    <property type="protein sequence ID" value="CAD2125929.1"/>
    <property type="molecule type" value="Genomic_DNA"/>
</dbReference>
<reference evidence="3 4" key="1">
    <citation type="submission" date="2020-08" db="EMBL/GenBank/DDBJ databases">
        <authorList>
            <person name="Koutsovoulos G."/>
            <person name="Danchin GJ E."/>
        </authorList>
    </citation>
    <scope>NUCLEOTIDE SEQUENCE [LARGE SCALE GENOMIC DNA]</scope>
</reference>
<keyword evidence="2" id="KW-0964">Secreted</keyword>
<dbReference type="Gene3D" id="2.40.50.120">
    <property type="match status" value="1"/>
</dbReference>
<evidence type="ECO:0000313" key="3">
    <source>
        <dbReference type="EMBL" id="CAD2125929.1"/>
    </source>
</evidence>
<gene>
    <name evidence="3" type="ORF">MENT_LOCUS1325</name>
</gene>
<dbReference type="AlphaFoldDB" id="A0A6V7TP85"/>
<protein>
    <submittedName>
        <fullName evidence="3">Uncharacterized protein</fullName>
    </submittedName>
</protein>
<dbReference type="Pfam" id="PF00965">
    <property type="entry name" value="TIMP"/>
    <property type="match status" value="1"/>
</dbReference>
<name>A0A6V7TP85_MELEN</name>
<dbReference type="InterPro" id="IPR008993">
    <property type="entry name" value="TIMP-like_OB-fold"/>
</dbReference>
<proteinExistence type="predicted"/>
<evidence type="ECO:0000256" key="1">
    <source>
        <dbReference type="ARBA" id="ARBA00004613"/>
    </source>
</evidence>
<dbReference type="Proteomes" id="UP000580250">
    <property type="component" value="Unassembled WGS sequence"/>
</dbReference>
<dbReference type="GO" id="GO:0008191">
    <property type="term" value="F:metalloendopeptidase inhibitor activity"/>
    <property type="evidence" value="ECO:0007669"/>
    <property type="project" value="InterPro"/>
</dbReference>
<dbReference type="GO" id="GO:0005576">
    <property type="term" value="C:extracellular region"/>
    <property type="evidence" value="ECO:0007669"/>
    <property type="project" value="UniProtKB-SubCell"/>
</dbReference>
<sequence>MSEEEKYCNSDWVAHVKSLRRGEVRDKEGKAIEYEYTVKLLKTFKDNKTCNQNNKIDCVYSATNSAACAHTCSTNTPHAAQIVLHVGSFLTMTSKRQYSVGGNSNYMEDSSTNSPLTKKQQLLNSISSLNLENLVAIPSDPNTPEFAKSLLEQQQLIIKQLSGLLKIASELICEKTEQTAPSAEQQNHLLVITGLPESIEKRPIDRATSDKNNVLEIFNELEVDRCLPTSIFRMGRQRLPNEKPRPIKVIMPCSAAASEAIKNKKKLSGGKFKNVIIRRSLTKEELEERASLIERCKIKRKDTGFDFIIYAGQIILRSEVHIFKKTLSKNQ</sequence>